<evidence type="ECO:0000259" key="11">
    <source>
        <dbReference type="PROSITE" id="PS51987"/>
    </source>
</evidence>
<dbReference type="AlphaFoldDB" id="A0A1G5M7X5"/>
<evidence type="ECO:0000256" key="2">
    <source>
        <dbReference type="ARBA" id="ARBA00003117"/>
    </source>
</evidence>
<dbReference type="STRING" id="1120955.SAMN03080610_00146"/>
<gene>
    <name evidence="12" type="ORF">SAMN03080610_00146</name>
</gene>
<keyword evidence="4" id="KW-0436">Ligase</keyword>
<evidence type="ECO:0000256" key="8">
    <source>
        <dbReference type="PROSITE-ProRule" id="PRU01330"/>
    </source>
</evidence>
<evidence type="ECO:0000256" key="1">
    <source>
        <dbReference type="ARBA" id="ARBA00001946"/>
    </source>
</evidence>
<evidence type="ECO:0000256" key="9">
    <source>
        <dbReference type="RuleBase" id="RU000384"/>
    </source>
</evidence>
<reference evidence="12 13" key="1">
    <citation type="submission" date="2016-10" db="EMBL/GenBank/DDBJ databases">
        <authorList>
            <person name="de Groot N.N."/>
        </authorList>
    </citation>
    <scope>NUCLEOTIDE SEQUENCE [LARGE SCALE GENOMIC DNA]</scope>
    <source>
        <strain evidence="12 13">DSM 2698</strain>
    </source>
</reference>
<keyword evidence="5" id="KW-0547">Nucleotide-binding</keyword>
<comment type="cofactor">
    <cofactor evidence="1">
        <name>Mg(2+)</name>
        <dbReference type="ChEBI" id="CHEBI:18420"/>
    </cofactor>
</comment>
<dbReference type="GO" id="GO:0005524">
    <property type="term" value="F:ATP binding"/>
    <property type="evidence" value="ECO:0007669"/>
    <property type="project" value="UniProtKB-KW"/>
</dbReference>
<dbReference type="EMBL" id="FMVW01000001">
    <property type="protein sequence ID" value="SCZ20479.1"/>
    <property type="molecule type" value="Genomic_DNA"/>
</dbReference>
<dbReference type="GO" id="GO:0006576">
    <property type="term" value="P:biogenic amine metabolic process"/>
    <property type="evidence" value="ECO:0007669"/>
    <property type="project" value="UniProtKB-ARBA"/>
</dbReference>
<dbReference type="InterPro" id="IPR008146">
    <property type="entry name" value="Gln_synth_cat_dom"/>
</dbReference>
<evidence type="ECO:0000256" key="3">
    <source>
        <dbReference type="ARBA" id="ARBA00009897"/>
    </source>
</evidence>
<dbReference type="PANTHER" id="PTHR43785:SF12">
    <property type="entry name" value="TYPE-1 GLUTAMINE SYNTHETASE 2"/>
    <property type="match status" value="1"/>
</dbReference>
<dbReference type="SMART" id="SM01230">
    <property type="entry name" value="Gln-synt_C"/>
    <property type="match status" value="1"/>
</dbReference>
<dbReference type="FunFam" id="3.30.590.10:FF:000005">
    <property type="entry name" value="Probable glutamine synthetase"/>
    <property type="match status" value="1"/>
</dbReference>
<dbReference type="PROSITE" id="PS51986">
    <property type="entry name" value="GS_BETA_GRASP"/>
    <property type="match status" value="1"/>
</dbReference>
<keyword evidence="7" id="KW-0535">Nitrogen fixation</keyword>
<dbReference type="GO" id="GO:0042402">
    <property type="term" value="P:biogenic amine catabolic process"/>
    <property type="evidence" value="ECO:0007669"/>
    <property type="project" value="UniProtKB-ARBA"/>
</dbReference>
<evidence type="ECO:0000259" key="10">
    <source>
        <dbReference type="PROSITE" id="PS51986"/>
    </source>
</evidence>
<feature type="domain" description="GS beta-grasp" evidence="10">
    <location>
        <begin position="17"/>
        <end position="112"/>
    </location>
</feature>
<dbReference type="Gene3D" id="3.30.590.10">
    <property type="entry name" value="Glutamine synthetase/guanido kinase, catalytic domain"/>
    <property type="match status" value="1"/>
</dbReference>
<dbReference type="SUPFAM" id="SSF55931">
    <property type="entry name" value="Glutamine synthetase/guanido kinase"/>
    <property type="match status" value="1"/>
</dbReference>
<dbReference type="SUPFAM" id="SSF54368">
    <property type="entry name" value="Glutamine synthetase, N-terminal domain"/>
    <property type="match status" value="1"/>
</dbReference>
<dbReference type="PANTHER" id="PTHR43785">
    <property type="entry name" value="GAMMA-GLUTAMYLPUTRESCINE SYNTHETASE"/>
    <property type="match status" value="1"/>
</dbReference>
<feature type="domain" description="GS catalytic" evidence="11">
    <location>
        <begin position="120"/>
        <end position="460"/>
    </location>
</feature>
<evidence type="ECO:0000256" key="6">
    <source>
        <dbReference type="ARBA" id="ARBA00022840"/>
    </source>
</evidence>
<dbReference type="Proteomes" id="UP000199347">
    <property type="component" value="Unassembled WGS sequence"/>
</dbReference>
<protein>
    <submittedName>
        <fullName evidence="12">Glutamine synthetase</fullName>
    </submittedName>
</protein>
<proteinExistence type="inferred from homology"/>
<dbReference type="GO" id="GO:0006542">
    <property type="term" value="P:glutamine biosynthetic process"/>
    <property type="evidence" value="ECO:0007669"/>
    <property type="project" value="InterPro"/>
</dbReference>
<dbReference type="OrthoDB" id="9807095at2"/>
<evidence type="ECO:0000256" key="5">
    <source>
        <dbReference type="ARBA" id="ARBA00022741"/>
    </source>
</evidence>
<dbReference type="Gene3D" id="3.10.20.70">
    <property type="entry name" value="Glutamine synthetase, N-terminal domain"/>
    <property type="match status" value="1"/>
</dbReference>
<evidence type="ECO:0000256" key="4">
    <source>
        <dbReference type="ARBA" id="ARBA00022598"/>
    </source>
</evidence>
<keyword evidence="6" id="KW-0067">ATP-binding</keyword>
<dbReference type="PROSITE" id="PS51987">
    <property type="entry name" value="GS_CATALYTIC"/>
    <property type="match status" value="1"/>
</dbReference>
<organism evidence="12 13">
    <name type="scientific">Afifella marina DSM 2698</name>
    <dbReference type="NCBI Taxonomy" id="1120955"/>
    <lineage>
        <taxon>Bacteria</taxon>
        <taxon>Pseudomonadati</taxon>
        <taxon>Pseudomonadota</taxon>
        <taxon>Alphaproteobacteria</taxon>
        <taxon>Hyphomicrobiales</taxon>
        <taxon>Afifellaceae</taxon>
        <taxon>Afifella</taxon>
    </lineage>
</organism>
<dbReference type="InterPro" id="IPR014746">
    <property type="entry name" value="Gln_synth/guanido_kin_cat_dom"/>
</dbReference>
<dbReference type="InterPro" id="IPR008147">
    <property type="entry name" value="Gln_synt_N"/>
</dbReference>
<dbReference type="RefSeq" id="WP_092808985.1">
    <property type="nucleotide sequence ID" value="NZ_FMVW01000001.1"/>
</dbReference>
<dbReference type="GO" id="GO:0004356">
    <property type="term" value="F:glutamine synthetase activity"/>
    <property type="evidence" value="ECO:0007669"/>
    <property type="project" value="InterPro"/>
</dbReference>
<dbReference type="InterPro" id="IPR036651">
    <property type="entry name" value="Gln_synt_N_sf"/>
</dbReference>
<comment type="function">
    <text evidence="2">Catalyzes the ATP-dependent biosynthesis of glutamine from glutamate and ammonia.</text>
</comment>
<evidence type="ECO:0000313" key="13">
    <source>
        <dbReference type="Proteomes" id="UP000199347"/>
    </source>
</evidence>
<comment type="similarity">
    <text evidence="3 8 9">Belongs to the glutamine synthetase family.</text>
</comment>
<accession>A0A1G5M7X5</accession>
<evidence type="ECO:0000313" key="12">
    <source>
        <dbReference type="EMBL" id="SCZ20479.1"/>
    </source>
</evidence>
<dbReference type="Pfam" id="PF00120">
    <property type="entry name" value="Gln-synt_C"/>
    <property type="match status" value="1"/>
</dbReference>
<sequence>MGGRLTLEELRALAEAGEIDTVLSAQIDMQGRLMGKRFHVDFFLDNAWKESRSCSYLQATDLEMTTVEGYQSVNWVTGYGDYVMRPDLATLRRVPWLEATALVICDVLDPKTLEEVPHSPRALLKKQLKRLEAMGLRAMTASELEFFMFRESYEEAEASAFQKLNTFSAYNGDYNIFQSSKEEDVMRAIRNGLAGTDVPVEATKGEADAGQGEINVRYSDALTMADRHAIIKNAVKEIAWQKGRAITFMAKWDTDHAGNSSHIHQSLTTLSGEPVFFDPDAEHGMSKTMRAYVAGLLAHSREITYFLAPYVNSYKRFTAGTFAPTRVLWSLDNRTAGYRLCGENGKAIRIECRIGGADLNPHLAFAALIAAGIDGIEKDLPLEEVFLGDAYSADDRADRADRDVPKTLREAIAALEGSAMLREAFGEEVIEHYLHSARWEQHEADRIVTDFDRRRGFERA</sequence>
<keyword evidence="13" id="KW-1185">Reference proteome</keyword>
<evidence type="ECO:0000256" key="7">
    <source>
        <dbReference type="ARBA" id="ARBA00023231"/>
    </source>
</evidence>
<name>A0A1G5M7X5_AFIMA</name>